<protein>
    <recommendedName>
        <fullName evidence="4">ECF transporter S component</fullName>
    </recommendedName>
</protein>
<feature type="transmembrane region" description="Helical" evidence="1">
    <location>
        <begin position="31"/>
        <end position="58"/>
    </location>
</feature>
<reference evidence="2 3" key="1">
    <citation type="journal article" date="2016" name="Nat. Commun.">
        <title>Thousands of microbial genomes shed light on interconnected biogeochemical processes in an aquifer system.</title>
        <authorList>
            <person name="Anantharaman K."/>
            <person name="Brown C.T."/>
            <person name="Hug L.A."/>
            <person name="Sharon I."/>
            <person name="Castelle C.J."/>
            <person name="Probst A.J."/>
            <person name="Thomas B.C."/>
            <person name="Singh A."/>
            <person name="Wilkins M.J."/>
            <person name="Karaoz U."/>
            <person name="Brodie E.L."/>
            <person name="Williams K.H."/>
            <person name="Hubbard S.S."/>
            <person name="Banfield J.F."/>
        </authorList>
    </citation>
    <scope>NUCLEOTIDE SEQUENCE [LARGE SCALE GENOMIC DNA]</scope>
</reference>
<accession>A0A1G2CFM9</accession>
<dbReference type="STRING" id="1798649.A3B13_01705"/>
<dbReference type="Pfam" id="PF20221">
    <property type="entry name" value="DUF6580"/>
    <property type="match status" value="1"/>
</dbReference>
<dbReference type="InterPro" id="IPR046487">
    <property type="entry name" value="DUF6580"/>
</dbReference>
<feature type="transmembrane region" description="Helical" evidence="1">
    <location>
        <begin position="70"/>
        <end position="88"/>
    </location>
</feature>
<dbReference type="EMBL" id="MHKZ01000027">
    <property type="protein sequence ID" value="OGZ00204.1"/>
    <property type="molecule type" value="Genomic_DNA"/>
</dbReference>
<evidence type="ECO:0008006" key="4">
    <source>
        <dbReference type="Google" id="ProtNLM"/>
    </source>
</evidence>
<organism evidence="2 3">
    <name type="scientific">Candidatus Liptonbacteria bacterium RIFCSPLOWO2_01_FULL_45_15</name>
    <dbReference type="NCBI Taxonomy" id="1798649"/>
    <lineage>
        <taxon>Bacteria</taxon>
        <taxon>Candidatus Liptoniibacteriota</taxon>
    </lineage>
</organism>
<evidence type="ECO:0000313" key="2">
    <source>
        <dbReference type="EMBL" id="OGZ00204.1"/>
    </source>
</evidence>
<proteinExistence type="predicted"/>
<feature type="transmembrane region" description="Helical" evidence="1">
    <location>
        <begin position="147"/>
        <end position="166"/>
    </location>
</feature>
<sequence length="181" mass="19804">MSKNVSLALALFLVVLGVASRLLPHMPNFTPVTAIALVASVYLGLRYSLAVILAVMFVTDAFIGFYSWQIMLAVYGSFVISALIGLLVQKRKQVATIFLGTLSSSILFFLVTNWAVWQFGSLYARSFAGLMQSYMMAIPFLKNSLAGDLIYAGLLFGVFELSLYLAKRGASKKAAPAYQEF</sequence>
<dbReference type="Proteomes" id="UP000176287">
    <property type="component" value="Unassembled WGS sequence"/>
</dbReference>
<keyword evidence="1" id="KW-0812">Transmembrane</keyword>
<feature type="transmembrane region" description="Helical" evidence="1">
    <location>
        <begin position="94"/>
        <end position="115"/>
    </location>
</feature>
<keyword evidence="1" id="KW-0472">Membrane</keyword>
<gene>
    <name evidence="2" type="ORF">A3B13_01705</name>
</gene>
<keyword evidence="1" id="KW-1133">Transmembrane helix</keyword>
<dbReference type="AlphaFoldDB" id="A0A1G2CFM9"/>
<evidence type="ECO:0000313" key="3">
    <source>
        <dbReference type="Proteomes" id="UP000176287"/>
    </source>
</evidence>
<evidence type="ECO:0000256" key="1">
    <source>
        <dbReference type="SAM" id="Phobius"/>
    </source>
</evidence>
<comment type="caution">
    <text evidence="2">The sequence shown here is derived from an EMBL/GenBank/DDBJ whole genome shotgun (WGS) entry which is preliminary data.</text>
</comment>
<name>A0A1G2CFM9_9BACT</name>